<organism evidence="1 2">
    <name type="scientific">Pleurotus eryngii</name>
    <name type="common">Boletus of the steppes</name>
    <dbReference type="NCBI Taxonomy" id="5323"/>
    <lineage>
        <taxon>Eukaryota</taxon>
        <taxon>Fungi</taxon>
        <taxon>Dikarya</taxon>
        <taxon>Basidiomycota</taxon>
        <taxon>Agaricomycotina</taxon>
        <taxon>Agaricomycetes</taxon>
        <taxon>Agaricomycetidae</taxon>
        <taxon>Agaricales</taxon>
        <taxon>Pleurotineae</taxon>
        <taxon>Pleurotaceae</taxon>
        <taxon>Pleurotus</taxon>
    </lineage>
</organism>
<sequence length="90" mass="10408">MNPDLSSHPATPSSHISLFHLPASVSFPRKYTCNLHHTYPAWTFCISLDPSSCFMFNVNCYRIFILHYFLFVMKFPASEVKQVGLKRPLQ</sequence>
<name>A0A9P6DEG3_PLEER</name>
<dbReference type="AlphaFoldDB" id="A0A9P6DEG3"/>
<protein>
    <submittedName>
        <fullName evidence="1">Uncharacterized protein</fullName>
    </submittedName>
</protein>
<accession>A0A9P6DEG3</accession>
<comment type="caution">
    <text evidence="1">The sequence shown here is derived from an EMBL/GenBank/DDBJ whole genome shotgun (WGS) entry which is preliminary data.</text>
</comment>
<dbReference type="EMBL" id="MU154578">
    <property type="protein sequence ID" value="KAF9494019.1"/>
    <property type="molecule type" value="Genomic_DNA"/>
</dbReference>
<gene>
    <name evidence="1" type="ORF">BDN71DRAFT_1449502</name>
</gene>
<evidence type="ECO:0000313" key="1">
    <source>
        <dbReference type="EMBL" id="KAF9494019.1"/>
    </source>
</evidence>
<dbReference type="Proteomes" id="UP000807025">
    <property type="component" value="Unassembled WGS sequence"/>
</dbReference>
<evidence type="ECO:0000313" key="2">
    <source>
        <dbReference type="Proteomes" id="UP000807025"/>
    </source>
</evidence>
<proteinExistence type="predicted"/>
<reference evidence="1" key="1">
    <citation type="submission" date="2020-11" db="EMBL/GenBank/DDBJ databases">
        <authorList>
            <consortium name="DOE Joint Genome Institute"/>
            <person name="Ahrendt S."/>
            <person name="Riley R."/>
            <person name="Andreopoulos W."/>
            <person name="Labutti K."/>
            <person name="Pangilinan J."/>
            <person name="Ruiz-Duenas F.J."/>
            <person name="Barrasa J.M."/>
            <person name="Sanchez-Garcia M."/>
            <person name="Camarero S."/>
            <person name="Miyauchi S."/>
            <person name="Serrano A."/>
            <person name="Linde D."/>
            <person name="Babiker R."/>
            <person name="Drula E."/>
            <person name="Ayuso-Fernandez I."/>
            <person name="Pacheco R."/>
            <person name="Padilla G."/>
            <person name="Ferreira P."/>
            <person name="Barriuso J."/>
            <person name="Kellner H."/>
            <person name="Castanera R."/>
            <person name="Alfaro M."/>
            <person name="Ramirez L."/>
            <person name="Pisabarro A.G."/>
            <person name="Kuo A."/>
            <person name="Tritt A."/>
            <person name="Lipzen A."/>
            <person name="He G."/>
            <person name="Yan M."/>
            <person name="Ng V."/>
            <person name="Cullen D."/>
            <person name="Martin F."/>
            <person name="Rosso M.-N."/>
            <person name="Henrissat B."/>
            <person name="Hibbett D."/>
            <person name="Martinez A.T."/>
            <person name="Grigoriev I.V."/>
        </authorList>
    </citation>
    <scope>NUCLEOTIDE SEQUENCE</scope>
    <source>
        <strain evidence="1">ATCC 90797</strain>
    </source>
</reference>
<keyword evidence="2" id="KW-1185">Reference proteome</keyword>